<evidence type="ECO:0000313" key="3">
    <source>
        <dbReference type="Proteomes" id="UP000054928"/>
    </source>
</evidence>
<organism evidence="2 3">
    <name type="scientific">Plasmopara halstedii</name>
    <name type="common">Downy mildew of sunflower</name>
    <dbReference type="NCBI Taxonomy" id="4781"/>
    <lineage>
        <taxon>Eukaryota</taxon>
        <taxon>Sar</taxon>
        <taxon>Stramenopiles</taxon>
        <taxon>Oomycota</taxon>
        <taxon>Peronosporomycetes</taxon>
        <taxon>Peronosporales</taxon>
        <taxon>Peronosporaceae</taxon>
        <taxon>Plasmopara</taxon>
    </lineage>
</organism>
<sequence length="564" mass="64212">MSCSLIEAKFQLLDRAIEMLSISMNRISPRIASSEELRKLVAAQKLASPKKPIQDGAKTTSDRVYSCIENNKNQREKNIFEKKAKNCQSKPRDLNGRRDRSQGSNNLKWIDLNQKDSKKPSTRKDFDFVEMGERIKRLSHEVPRSNLLDQDRKYGQGLSLLEKRISNQKNDDDRNDSVSFRATSHSARPPAKRSIGYHFRKNETFLATRCRSAAMCTPSTHQSENYFIPTASRFATTEFTSQRENHHQRPRTATGESSDHDHKTTTARTVPLRPDHVIIPGESISQSQSNFGSRVHDPTFYMLELRLIHPSCLTNWRFQASFTNVSMIPYQTVFLDDLMTDDENCLLFNSMQPGSALSRRFNPFMYFPGLNQPSDLYGHVMNIVVTSLHPVTCIVINTTVQFTRYRDEAVVEPSIKLNREHLEAEKTPNAKVLIVQSKRSSSAPLLSSRRIKVSCSHTRKIPRPPCQNKTFEASTDGTEAQQYTSWVVSQPNELSTIAEPTALDKVTTLRLVESRPPSPTTIASNTKEATWSLQKPLGTIDSKKMQLQRLRANIRKEMSKHVSL</sequence>
<dbReference type="AlphaFoldDB" id="A0A0P1A8M9"/>
<dbReference type="OMA" id="KSEQWPP"/>
<evidence type="ECO:0000313" key="2">
    <source>
        <dbReference type="EMBL" id="CEG36567.1"/>
    </source>
</evidence>
<accession>A0A0P1A8M9</accession>
<keyword evidence="3" id="KW-1185">Reference proteome</keyword>
<reference evidence="3" key="1">
    <citation type="submission" date="2014-09" db="EMBL/GenBank/DDBJ databases">
        <authorList>
            <person name="Sharma Rahul"/>
            <person name="Thines Marco"/>
        </authorList>
    </citation>
    <scope>NUCLEOTIDE SEQUENCE [LARGE SCALE GENOMIC DNA]</scope>
</reference>
<proteinExistence type="predicted"/>
<dbReference type="EMBL" id="CCYD01000207">
    <property type="protein sequence ID" value="CEG36567.1"/>
    <property type="molecule type" value="Genomic_DNA"/>
</dbReference>
<dbReference type="GeneID" id="36398170"/>
<name>A0A0P1A8M9_PLAHL</name>
<feature type="compositionally biased region" description="Basic and acidic residues" evidence="1">
    <location>
        <begin position="164"/>
        <end position="176"/>
    </location>
</feature>
<feature type="compositionally biased region" description="Basic and acidic residues" evidence="1">
    <location>
        <begin position="113"/>
        <end position="125"/>
    </location>
</feature>
<feature type="compositionally biased region" description="Polar residues" evidence="1">
    <location>
        <begin position="177"/>
        <end position="186"/>
    </location>
</feature>
<feature type="region of interest" description="Disordered" evidence="1">
    <location>
        <begin position="87"/>
        <end position="125"/>
    </location>
</feature>
<protein>
    <submittedName>
        <fullName evidence="2">Uncharacterized protein</fullName>
    </submittedName>
</protein>
<feature type="region of interest" description="Disordered" evidence="1">
    <location>
        <begin position="239"/>
        <end position="266"/>
    </location>
</feature>
<dbReference type="Proteomes" id="UP000054928">
    <property type="component" value="Unassembled WGS sequence"/>
</dbReference>
<dbReference type="OrthoDB" id="125613at2759"/>
<feature type="compositionally biased region" description="Basic and acidic residues" evidence="1">
    <location>
        <begin position="87"/>
        <end position="101"/>
    </location>
</feature>
<feature type="region of interest" description="Disordered" evidence="1">
    <location>
        <begin position="164"/>
        <end position="193"/>
    </location>
</feature>
<dbReference type="RefSeq" id="XP_024572936.1">
    <property type="nucleotide sequence ID" value="XM_024721795.1"/>
</dbReference>
<evidence type="ECO:0000256" key="1">
    <source>
        <dbReference type="SAM" id="MobiDB-lite"/>
    </source>
</evidence>